<dbReference type="EMBL" id="BARV01006909">
    <property type="protein sequence ID" value="GAI17826.1"/>
    <property type="molecule type" value="Genomic_DNA"/>
</dbReference>
<feature type="domain" description="HTH HARE-type" evidence="2">
    <location>
        <begin position="1"/>
        <end position="74"/>
    </location>
</feature>
<dbReference type="Pfam" id="PF04471">
    <property type="entry name" value="Mrr_cat"/>
    <property type="match status" value="1"/>
</dbReference>
<gene>
    <name evidence="3" type="ORF">S06H3_14137</name>
</gene>
<dbReference type="GO" id="GO:0006355">
    <property type="term" value="P:regulation of DNA-templated transcription"/>
    <property type="evidence" value="ECO:0007669"/>
    <property type="project" value="InterPro"/>
</dbReference>
<evidence type="ECO:0000256" key="1">
    <source>
        <dbReference type="ARBA" id="ARBA00023163"/>
    </source>
</evidence>
<evidence type="ECO:0000259" key="2">
    <source>
        <dbReference type="PROSITE" id="PS51913"/>
    </source>
</evidence>
<dbReference type="PROSITE" id="PS51913">
    <property type="entry name" value="HTH_HARE"/>
    <property type="match status" value="1"/>
</dbReference>
<dbReference type="Gene3D" id="1.10.10.1250">
    <property type="entry name" value="RNA polymerase, subunit delta, N-terminal domain"/>
    <property type="match status" value="1"/>
</dbReference>
<evidence type="ECO:0000313" key="3">
    <source>
        <dbReference type="EMBL" id="GAI17826.1"/>
    </source>
</evidence>
<dbReference type="GO" id="GO:0003677">
    <property type="term" value="F:DNA binding"/>
    <property type="evidence" value="ECO:0007669"/>
    <property type="project" value="InterPro"/>
</dbReference>
<organism evidence="3">
    <name type="scientific">marine sediment metagenome</name>
    <dbReference type="NCBI Taxonomy" id="412755"/>
    <lineage>
        <taxon>unclassified sequences</taxon>
        <taxon>metagenomes</taxon>
        <taxon>ecological metagenomes</taxon>
    </lineage>
</organism>
<dbReference type="InterPro" id="IPR007560">
    <property type="entry name" value="Restrct_endonuc_IV_Mrr"/>
</dbReference>
<dbReference type="InterPro" id="IPR007759">
    <property type="entry name" value="Asxl_HARE-HTH"/>
</dbReference>
<proteinExistence type="predicted"/>
<reference evidence="3" key="1">
    <citation type="journal article" date="2014" name="Front. Microbiol.">
        <title>High frequency of phylogenetically diverse reductive dehalogenase-homologous genes in deep subseafloor sedimentary metagenomes.</title>
        <authorList>
            <person name="Kawai M."/>
            <person name="Futagami T."/>
            <person name="Toyoda A."/>
            <person name="Takaki Y."/>
            <person name="Nishi S."/>
            <person name="Hori S."/>
            <person name="Arai W."/>
            <person name="Tsubouchi T."/>
            <person name="Morono Y."/>
            <person name="Uchiyama I."/>
            <person name="Ito T."/>
            <person name="Fujiyama A."/>
            <person name="Inagaki F."/>
            <person name="Takami H."/>
        </authorList>
    </citation>
    <scope>NUCLEOTIDE SEQUENCE</scope>
    <source>
        <strain evidence="3">Expedition CK06-06</strain>
    </source>
</reference>
<keyword evidence="1" id="KW-0804">Transcription</keyword>
<dbReference type="Pfam" id="PF05066">
    <property type="entry name" value="HARE-HTH"/>
    <property type="match status" value="1"/>
</dbReference>
<dbReference type="AlphaFoldDB" id="X1MIB9"/>
<accession>X1MIB9</accession>
<dbReference type="GO" id="GO:0004519">
    <property type="term" value="F:endonuclease activity"/>
    <property type="evidence" value="ECO:0007669"/>
    <property type="project" value="InterPro"/>
</dbReference>
<protein>
    <recommendedName>
        <fullName evidence="2">HTH HARE-type domain-containing protein</fullName>
    </recommendedName>
</protein>
<name>X1MIB9_9ZZZZ</name>
<sequence length="235" mass="26308">MNFKEAAYHVLGKEKRPLSTKEITQIALKEGLITTDGKTPDATMGAVIYTDIKQKGEKSLFVKVKRGLFGLREWDEETHEEKAETIKIALGANLIIKYLKERQFKSDSPTDFEEVIKDAFDFLGFEGELIGGKGDTDVLLTANIGQESFKVNVDGKTSKSGKIIDRQIDWISLRDHKKKNKADFVVVVGPSFSGGNLEERAKEYDVSLLKTEDLIKLVEAHSKFPYHSCSKYAAS</sequence>
<dbReference type="GO" id="GO:0009307">
    <property type="term" value="P:DNA restriction-modification system"/>
    <property type="evidence" value="ECO:0007669"/>
    <property type="project" value="InterPro"/>
</dbReference>
<comment type="caution">
    <text evidence="3">The sequence shown here is derived from an EMBL/GenBank/DDBJ whole genome shotgun (WGS) entry which is preliminary data.</text>
</comment>
<dbReference type="InterPro" id="IPR038087">
    <property type="entry name" value="RNAP_delta_N_dom_sf"/>
</dbReference>